<feature type="transmembrane region" description="Helical" evidence="5">
    <location>
        <begin position="65"/>
        <end position="91"/>
    </location>
</feature>
<protein>
    <submittedName>
        <fullName evidence="6">Transmembrane protein 244-like</fullName>
    </submittedName>
</protein>
<dbReference type="AlphaFoldDB" id="A0A667XIS2"/>
<feature type="transmembrane region" description="Helical" evidence="5">
    <location>
        <begin position="144"/>
        <end position="161"/>
    </location>
</feature>
<dbReference type="Proteomes" id="UP000472263">
    <property type="component" value="Chromosome 16"/>
</dbReference>
<keyword evidence="3 5" id="KW-1133">Transmembrane helix</keyword>
<feature type="transmembrane region" description="Helical" evidence="5">
    <location>
        <begin position="115"/>
        <end position="137"/>
    </location>
</feature>
<feature type="transmembrane region" description="Helical" evidence="5">
    <location>
        <begin position="167"/>
        <end position="190"/>
    </location>
</feature>
<evidence type="ECO:0000313" key="7">
    <source>
        <dbReference type="Proteomes" id="UP000472263"/>
    </source>
</evidence>
<dbReference type="GeneTree" id="ENSGT00940000154347"/>
<evidence type="ECO:0000256" key="4">
    <source>
        <dbReference type="ARBA" id="ARBA00023136"/>
    </source>
</evidence>
<evidence type="ECO:0000313" key="6">
    <source>
        <dbReference type="Ensembl" id="ENSMMDP00005014068.1"/>
    </source>
</evidence>
<keyword evidence="2 5" id="KW-0812">Transmembrane</keyword>
<evidence type="ECO:0000256" key="3">
    <source>
        <dbReference type="ARBA" id="ARBA00022989"/>
    </source>
</evidence>
<dbReference type="InterPro" id="IPR019185">
    <property type="entry name" value="Integral_membrane_SYS1-rel"/>
</dbReference>
<sequence length="204" mass="22735">MAIKSHRCIKTGGLFSCSSLDGGISLNSEGLTGSQPAAISIVCNITSNANHEMAFKGKVVDSKTVLIHLLLCLLIFYSLYYMIGSVCFGAFRLDHFDGLIPFDFKTEPAESNSKYLVNLLSLELTYFCSGLLFAAVVRRRVWDYALTVTLLHILITSLVMLEFPMVWQWWLALGSGLFLMICNGQLIAYFTCQSEQSYPSFSSY</sequence>
<evidence type="ECO:0000256" key="5">
    <source>
        <dbReference type="SAM" id="Phobius"/>
    </source>
</evidence>
<keyword evidence="4 5" id="KW-0472">Membrane</keyword>
<name>A0A667XIS2_9TELE</name>
<evidence type="ECO:0000256" key="2">
    <source>
        <dbReference type="ARBA" id="ARBA00022692"/>
    </source>
</evidence>
<reference evidence="6" key="2">
    <citation type="submission" date="2025-08" db="UniProtKB">
        <authorList>
            <consortium name="Ensembl"/>
        </authorList>
    </citation>
    <scope>IDENTIFICATION</scope>
</reference>
<dbReference type="PANTHER" id="PTHR12952:SF1">
    <property type="entry name" value="TRANSMEMBRANE PROTEIN 244"/>
    <property type="match status" value="1"/>
</dbReference>
<accession>A0A667XIS2</accession>
<keyword evidence="7" id="KW-1185">Reference proteome</keyword>
<dbReference type="Ensembl" id="ENSMMDT00005014463.1">
    <property type="protein sequence ID" value="ENSMMDP00005014068.1"/>
    <property type="gene ID" value="ENSMMDG00005007272.1"/>
</dbReference>
<gene>
    <name evidence="6" type="primary">LOC115374065</name>
</gene>
<evidence type="ECO:0000256" key="1">
    <source>
        <dbReference type="ARBA" id="ARBA00004141"/>
    </source>
</evidence>
<organism evidence="6 7">
    <name type="scientific">Myripristis murdjan</name>
    <name type="common">pinecone soldierfish</name>
    <dbReference type="NCBI Taxonomy" id="586833"/>
    <lineage>
        <taxon>Eukaryota</taxon>
        <taxon>Metazoa</taxon>
        <taxon>Chordata</taxon>
        <taxon>Craniata</taxon>
        <taxon>Vertebrata</taxon>
        <taxon>Euteleostomi</taxon>
        <taxon>Actinopterygii</taxon>
        <taxon>Neopterygii</taxon>
        <taxon>Teleostei</taxon>
        <taxon>Neoteleostei</taxon>
        <taxon>Acanthomorphata</taxon>
        <taxon>Holocentriformes</taxon>
        <taxon>Holocentridae</taxon>
        <taxon>Myripristis</taxon>
    </lineage>
</organism>
<dbReference type="GO" id="GO:0016020">
    <property type="term" value="C:membrane"/>
    <property type="evidence" value="ECO:0007669"/>
    <property type="project" value="UniProtKB-SubCell"/>
</dbReference>
<comment type="subcellular location">
    <subcellularLocation>
        <location evidence="1">Membrane</location>
        <topology evidence="1">Multi-pass membrane protein</topology>
    </subcellularLocation>
</comment>
<dbReference type="PANTHER" id="PTHR12952">
    <property type="entry name" value="SYS1"/>
    <property type="match status" value="1"/>
</dbReference>
<reference evidence="6" key="3">
    <citation type="submission" date="2025-09" db="UniProtKB">
        <authorList>
            <consortium name="Ensembl"/>
        </authorList>
    </citation>
    <scope>IDENTIFICATION</scope>
</reference>
<proteinExistence type="predicted"/>
<dbReference type="Pfam" id="PF09801">
    <property type="entry name" value="SYS1"/>
    <property type="match status" value="1"/>
</dbReference>
<dbReference type="InParanoid" id="A0A667XIS2"/>
<reference evidence="6" key="1">
    <citation type="submission" date="2019-06" db="EMBL/GenBank/DDBJ databases">
        <authorList>
            <consortium name="Wellcome Sanger Institute Data Sharing"/>
        </authorList>
    </citation>
    <scope>NUCLEOTIDE SEQUENCE [LARGE SCALE GENOMIC DNA]</scope>
</reference>